<accession>A0ABW7PAT7</accession>
<feature type="domain" description="HTH tetR-type" evidence="5">
    <location>
        <begin position="5"/>
        <end position="65"/>
    </location>
</feature>
<dbReference type="Gene3D" id="1.10.357.10">
    <property type="entry name" value="Tetracycline Repressor, domain 2"/>
    <property type="match status" value="1"/>
</dbReference>
<name>A0ABW7PAT7_9ACTN</name>
<gene>
    <name evidence="6" type="ORF">WDV06_10290</name>
</gene>
<dbReference type="SUPFAM" id="SSF46689">
    <property type="entry name" value="Homeodomain-like"/>
    <property type="match status" value="1"/>
</dbReference>
<sequence>MRQNPERRAALLDAAIEVLAREGSRGLTLRAVDKEAGVPTGTASNYFAHRGQLLAQILRRTRERLTPDPAELSGPLDTVELLRRLLGRLRREPSVQIAVLELRLEATRRPELREELARFLADELEANIAGHLEAGLPGDRQGVALLYFAMQGLIVDDLTVPALLDAHPVEPLLGVMVERLLPRRPAD</sequence>
<reference evidence="6 7" key="1">
    <citation type="submission" date="2024-03" db="EMBL/GenBank/DDBJ databases">
        <title>Whole genome sequencing of Streptomyces racemochromogenes, to identify antimicrobial biosynthetic gene clusters.</title>
        <authorList>
            <person name="Suryawanshi P."/>
            <person name="Krishnaraj P.U."/>
            <person name="Arun Y.P."/>
            <person name="Suryawanshi M.P."/>
            <person name="Rakshit O."/>
        </authorList>
    </citation>
    <scope>NUCLEOTIDE SEQUENCE [LARGE SCALE GENOMIC DNA]</scope>
    <source>
        <strain evidence="6 7">AUDT626</strain>
    </source>
</reference>
<dbReference type="InterPro" id="IPR001647">
    <property type="entry name" value="HTH_TetR"/>
</dbReference>
<keyword evidence="2 4" id="KW-0238">DNA-binding</keyword>
<proteinExistence type="predicted"/>
<evidence type="ECO:0000256" key="1">
    <source>
        <dbReference type="ARBA" id="ARBA00023015"/>
    </source>
</evidence>
<evidence type="ECO:0000256" key="2">
    <source>
        <dbReference type="ARBA" id="ARBA00023125"/>
    </source>
</evidence>
<keyword evidence="3" id="KW-0804">Transcription</keyword>
<dbReference type="Pfam" id="PF17940">
    <property type="entry name" value="TetR_C_31"/>
    <property type="match status" value="1"/>
</dbReference>
<evidence type="ECO:0000256" key="3">
    <source>
        <dbReference type="ARBA" id="ARBA00023163"/>
    </source>
</evidence>
<dbReference type="InterPro" id="IPR009057">
    <property type="entry name" value="Homeodomain-like_sf"/>
</dbReference>
<dbReference type="Proteomes" id="UP001610631">
    <property type="component" value="Unassembled WGS sequence"/>
</dbReference>
<keyword evidence="1" id="KW-0805">Transcription regulation</keyword>
<evidence type="ECO:0000256" key="4">
    <source>
        <dbReference type="PROSITE-ProRule" id="PRU00335"/>
    </source>
</evidence>
<dbReference type="EMBL" id="JBBDHD010000019">
    <property type="protein sequence ID" value="MFH7595476.1"/>
    <property type="molecule type" value="Genomic_DNA"/>
</dbReference>
<evidence type="ECO:0000313" key="7">
    <source>
        <dbReference type="Proteomes" id="UP001610631"/>
    </source>
</evidence>
<dbReference type="InterPro" id="IPR041583">
    <property type="entry name" value="TetR_C_31"/>
</dbReference>
<feature type="DNA-binding region" description="H-T-H motif" evidence="4">
    <location>
        <begin position="28"/>
        <end position="47"/>
    </location>
</feature>
<dbReference type="PANTHER" id="PTHR30055">
    <property type="entry name" value="HTH-TYPE TRANSCRIPTIONAL REGULATOR RUTR"/>
    <property type="match status" value="1"/>
</dbReference>
<dbReference type="Pfam" id="PF00440">
    <property type="entry name" value="TetR_N"/>
    <property type="match status" value="1"/>
</dbReference>
<dbReference type="PROSITE" id="PS50977">
    <property type="entry name" value="HTH_TETR_2"/>
    <property type="match status" value="1"/>
</dbReference>
<organism evidence="6 7">
    <name type="scientific">Streptomyces racemochromogenes</name>
    <dbReference type="NCBI Taxonomy" id="67353"/>
    <lineage>
        <taxon>Bacteria</taxon>
        <taxon>Bacillati</taxon>
        <taxon>Actinomycetota</taxon>
        <taxon>Actinomycetes</taxon>
        <taxon>Kitasatosporales</taxon>
        <taxon>Streptomycetaceae</taxon>
        <taxon>Streptomyces</taxon>
    </lineage>
</organism>
<dbReference type="PANTHER" id="PTHR30055:SF234">
    <property type="entry name" value="HTH-TYPE TRANSCRIPTIONAL REGULATOR BETI"/>
    <property type="match status" value="1"/>
</dbReference>
<dbReference type="RefSeq" id="WP_395509335.1">
    <property type="nucleotide sequence ID" value="NZ_JBBDHD010000019.1"/>
</dbReference>
<comment type="caution">
    <text evidence="6">The sequence shown here is derived from an EMBL/GenBank/DDBJ whole genome shotgun (WGS) entry which is preliminary data.</text>
</comment>
<evidence type="ECO:0000259" key="5">
    <source>
        <dbReference type="PROSITE" id="PS50977"/>
    </source>
</evidence>
<evidence type="ECO:0000313" key="6">
    <source>
        <dbReference type="EMBL" id="MFH7595476.1"/>
    </source>
</evidence>
<dbReference type="InterPro" id="IPR050109">
    <property type="entry name" value="HTH-type_TetR-like_transc_reg"/>
</dbReference>
<keyword evidence="7" id="KW-1185">Reference proteome</keyword>
<protein>
    <submittedName>
        <fullName evidence="6">TetR family transcriptional regulator</fullName>
    </submittedName>
</protein>